<dbReference type="PIR" id="G75429">
    <property type="entry name" value="G75429"/>
</dbReference>
<evidence type="ECO:0000313" key="10">
    <source>
        <dbReference type="Proteomes" id="UP000002524"/>
    </source>
</evidence>
<feature type="domain" description="Malate synthase C-terminal" evidence="8">
    <location>
        <begin position="352"/>
        <end position="417"/>
    </location>
</feature>
<dbReference type="HOGENOM" id="CLU_590149_0_0_0"/>
<evidence type="ECO:0000256" key="2">
    <source>
        <dbReference type="ARBA" id="ARBA00012636"/>
    </source>
</evidence>
<evidence type="ECO:0000256" key="4">
    <source>
        <dbReference type="ARBA" id="ARBA00022532"/>
    </source>
</evidence>
<accession>Q9RV74</accession>
<dbReference type="KEGG" id="dra:DR_1155"/>
<dbReference type="PaxDb" id="243230-DR_1155"/>
<evidence type="ECO:0000259" key="8">
    <source>
        <dbReference type="Pfam" id="PF20659"/>
    </source>
</evidence>
<dbReference type="PATRIC" id="fig|243230.17.peg.1352"/>
<comment type="catalytic activity">
    <reaction evidence="6">
        <text>glyoxylate + acetyl-CoA + H2O = (S)-malate + CoA + H(+)</text>
        <dbReference type="Rhea" id="RHEA:18181"/>
        <dbReference type="ChEBI" id="CHEBI:15377"/>
        <dbReference type="ChEBI" id="CHEBI:15378"/>
        <dbReference type="ChEBI" id="CHEBI:15589"/>
        <dbReference type="ChEBI" id="CHEBI:36655"/>
        <dbReference type="ChEBI" id="CHEBI:57287"/>
        <dbReference type="ChEBI" id="CHEBI:57288"/>
        <dbReference type="EC" id="2.3.3.9"/>
    </reaction>
</comment>
<dbReference type="InterPro" id="IPR046363">
    <property type="entry name" value="MS_N_TIM-barrel_dom"/>
</dbReference>
<gene>
    <name evidence="9" type="ordered locus">DR_1155</name>
</gene>
<dbReference type="eggNOG" id="COG2225">
    <property type="taxonomic scope" value="Bacteria"/>
</dbReference>
<dbReference type="Proteomes" id="UP000002524">
    <property type="component" value="Chromosome 1"/>
</dbReference>
<dbReference type="SUPFAM" id="SSF51645">
    <property type="entry name" value="Malate synthase G"/>
    <property type="match status" value="1"/>
</dbReference>
<keyword evidence="3" id="KW-0329">Glyoxylate bypass</keyword>
<comment type="similarity">
    <text evidence="1">Belongs to the malate synthase family.</text>
</comment>
<evidence type="ECO:0000256" key="1">
    <source>
        <dbReference type="ARBA" id="ARBA00006394"/>
    </source>
</evidence>
<sequence length="463" mass="50720">MNPPPLSLSPAALALARQLHTRLRDRWAGLPGEPPARANSVLTAARAAAIPDDLRGRRAELIVEASDLDMLRRAVDSDADAVVVDFDDTFSPTRDNVQAASDALAWVAESDRPLLARTRALYALEPHLDFDGPAIAALCDLSAVLAARPERPIHIYVPKLETPAEAQFWHDALLLAEEHLSLAPNTVKTCLQIETFSGLLNIEAVFEPLAPRTYGLNAGRWDYVFSLTKHLGTRRDTPMPPRSQLTMDVDAMRAYAETLVRVCRAHGAEAIGGTASFAPDPQNSQPALGAVLADKQREAAQGFTAAWAGLPELLEPVRRGFDAPAQSENKDTPADLYHRLTDLPDPGPLRLADVREALEIALGVFAAWYRGEGVLVRAGRIEDTATAELARAQLWQWVRVRAALEDGERLTPERYRQERRAVLGDDEPASRLLDHLVEAPACAAYFPLEAQRLHLSSDSEKPE</sequence>
<dbReference type="InterPro" id="IPR011076">
    <property type="entry name" value="Malate_synth_sf"/>
</dbReference>
<proteinExistence type="inferred from homology"/>
<dbReference type="Gene3D" id="3.20.20.360">
    <property type="entry name" value="Malate synthase, domain 3"/>
    <property type="match status" value="1"/>
</dbReference>
<dbReference type="PANTHER" id="PTHR42902">
    <property type="entry name" value="MALATE SYNTHASE"/>
    <property type="match status" value="1"/>
</dbReference>
<evidence type="ECO:0000259" key="7">
    <source>
        <dbReference type="Pfam" id="PF01274"/>
    </source>
</evidence>
<dbReference type="RefSeq" id="WP_010887798.1">
    <property type="nucleotide sequence ID" value="NC_001263.1"/>
</dbReference>
<dbReference type="EC" id="2.3.3.9" evidence="2"/>
<dbReference type="GO" id="GO:0004474">
    <property type="term" value="F:malate synthase activity"/>
    <property type="evidence" value="ECO:0000318"/>
    <property type="project" value="GO_Central"/>
</dbReference>
<reference evidence="9 10" key="1">
    <citation type="journal article" date="1999" name="Science">
        <title>Genome sequence of the radioresistant bacterium Deinococcus radiodurans R1.</title>
        <authorList>
            <person name="White O."/>
            <person name="Eisen J.A."/>
            <person name="Heidelberg J.F."/>
            <person name="Hickey E.K."/>
            <person name="Peterson J.D."/>
            <person name="Dodson R.J."/>
            <person name="Haft D.H."/>
            <person name="Gwinn M.L."/>
            <person name="Nelson W.C."/>
            <person name="Richardson D.L."/>
            <person name="Moffat K.S."/>
            <person name="Qin H."/>
            <person name="Jiang L."/>
            <person name="Pamphile W."/>
            <person name="Crosby M."/>
            <person name="Shen M."/>
            <person name="Vamathevan J.J."/>
            <person name="Lam P."/>
            <person name="McDonald L."/>
            <person name="Utterback T."/>
            <person name="Zalewski C."/>
            <person name="Makarova K.S."/>
            <person name="Aravind L."/>
            <person name="Daly M.J."/>
            <person name="Minton K.W."/>
            <person name="Fleischmann R.D."/>
            <person name="Ketchum K.A."/>
            <person name="Nelson K.E."/>
            <person name="Salzberg S."/>
            <person name="Smith H.O."/>
            <person name="Venter J.C."/>
            <person name="Fraser C.M."/>
        </authorList>
    </citation>
    <scope>NUCLEOTIDE SEQUENCE [LARGE SCALE GENOMIC DNA]</scope>
    <source>
        <strain evidence="10">ATCC 13939 / DSM 20539 / JCM 16871 / LMG 4051 / NBRC 15346 / NCIMB 9279 / R1 / VKM B-1422</strain>
    </source>
</reference>
<keyword evidence="10" id="KW-1185">Reference proteome</keyword>
<dbReference type="InterPro" id="IPR006252">
    <property type="entry name" value="Malate_synthA"/>
</dbReference>
<name>Q9RV74_DEIRA</name>
<dbReference type="GeneID" id="69517401"/>
<dbReference type="InterPro" id="IPR048355">
    <property type="entry name" value="MS_C"/>
</dbReference>
<protein>
    <recommendedName>
        <fullName evidence="2">malate synthase</fullName>
        <ecNumber evidence="2">2.3.3.9</ecNumber>
    </recommendedName>
</protein>
<keyword evidence="4" id="KW-0816">Tricarboxylic acid cycle</keyword>
<organism evidence="9 10">
    <name type="scientific">Deinococcus radiodurans (strain ATCC 13939 / DSM 20539 / JCM 16871 / CCUG 27074 / LMG 4051 / NBRC 15346 / NCIMB 9279 / VKM B-1422 / R1)</name>
    <dbReference type="NCBI Taxonomy" id="243230"/>
    <lineage>
        <taxon>Bacteria</taxon>
        <taxon>Thermotogati</taxon>
        <taxon>Deinococcota</taxon>
        <taxon>Deinococci</taxon>
        <taxon>Deinococcales</taxon>
        <taxon>Deinococcaceae</taxon>
        <taxon>Deinococcus</taxon>
    </lineage>
</organism>
<feature type="domain" description="Malate synthase TIM barrel" evidence="7">
    <location>
        <begin position="149"/>
        <end position="327"/>
    </location>
</feature>
<dbReference type="GO" id="GO:0006097">
    <property type="term" value="P:glyoxylate cycle"/>
    <property type="evidence" value="ECO:0000318"/>
    <property type="project" value="GO_Central"/>
</dbReference>
<dbReference type="EnsemblBacteria" id="AAF10729">
    <property type="protein sequence ID" value="AAF10729"/>
    <property type="gene ID" value="DR_1155"/>
</dbReference>
<dbReference type="GO" id="GO:0006099">
    <property type="term" value="P:tricarboxylic acid cycle"/>
    <property type="evidence" value="ECO:0007669"/>
    <property type="project" value="UniProtKB-KW"/>
</dbReference>
<dbReference type="STRING" id="243230.DR_1155"/>
<dbReference type="Gene3D" id="1.20.1220.12">
    <property type="entry name" value="Malate synthase, domain III"/>
    <property type="match status" value="1"/>
</dbReference>
<keyword evidence="5" id="KW-0808">Transferase</keyword>
<evidence type="ECO:0000256" key="5">
    <source>
        <dbReference type="ARBA" id="ARBA00022679"/>
    </source>
</evidence>
<dbReference type="EMBL" id="AE000513">
    <property type="protein sequence ID" value="AAF10729.1"/>
    <property type="molecule type" value="Genomic_DNA"/>
</dbReference>
<dbReference type="AlphaFoldDB" id="Q9RV74"/>
<dbReference type="InterPro" id="IPR044856">
    <property type="entry name" value="Malate_synth_C_sf"/>
</dbReference>
<dbReference type="InParanoid" id="Q9RV74"/>
<dbReference type="OrthoDB" id="9768429at2"/>
<dbReference type="Pfam" id="PF20659">
    <property type="entry name" value="MS_C"/>
    <property type="match status" value="1"/>
</dbReference>
<evidence type="ECO:0000256" key="3">
    <source>
        <dbReference type="ARBA" id="ARBA00022435"/>
    </source>
</evidence>
<dbReference type="PANTHER" id="PTHR42902:SF1">
    <property type="entry name" value="MALATE SYNTHASE 1-RELATED"/>
    <property type="match status" value="1"/>
</dbReference>
<evidence type="ECO:0000256" key="6">
    <source>
        <dbReference type="ARBA" id="ARBA00047918"/>
    </source>
</evidence>
<dbReference type="InterPro" id="IPR001465">
    <property type="entry name" value="Malate_synthase_TIM"/>
</dbReference>
<evidence type="ECO:0000313" key="9">
    <source>
        <dbReference type="EMBL" id="AAF10729.1"/>
    </source>
</evidence>
<dbReference type="GO" id="GO:0005737">
    <property type="term" value="C:cytoplasm"/>
    <property type="evidence" value="ECO:0000318"/>
    <property type="project" value="GO_Central"/>
</dbReference>
<dbReference type="Pfam" id="PF01274">
    <property type="entry name" value="MS_TIM-barrel"/>
    <property type="match status" value="1"/>
</dbReference>